<comment type="caution">
    <text evidence="1">The sequence shown here is derived from an EMBL/GenBank/DDBJ whole genome shotgun (WGS) entry which is preliminary data.</text>
</comment>
<evidence type="ECO:0000313" key="2">
    <source>
        <dbReference type="Proteomes" id="UP000646484"/>
    </source>
</evidence>
<name>A0ABR7CXR6_9BACT</name>
<evidence type="ECO:0000313" key="1">
    <source>
        <dbReference type="EMBL" id="MBC5620463.1"/>
    </source>
</evidence>
<gene>
    <name evidence="1" type="ORF">H8S64_05075</name>
</gene>
<dbReference type="Proteomes" id="UP000646484">
    <property type="component" value="Unassembled WGS sequence"/>
</dbReference>
<proteinExistence type="predicted"/>
<keyword evidence="2" id="KW-1185">Reference proteome</keyword>
<organism evidence="1 2">
    <name type="scientific">Butyricimonas hominis</name>
    <dbReference type="NCBI Taxonomy" id="2763032"/>
    <lineage>
        <taxon>Bacteria</taxon>
        <taxon>Pseudomonadati</taxon>
        <taxon>Bacteroidota</taxon>
        <taxon>Bacteroidia</taxon>
        <taxon>Bacteroidales</taxon>
        <taxon>Odoribacteraceae</taxon>
        <taxon>Butyricimonas</taxon>
    </lineage>
</organism>
<dbReference type="RefSeq" id="WP_176555056.1">
    <property type="nucleotide sequence ID" value="NZ_JACOOH010000002.1"/>
</dbReference>
<accession>A0ABR7CXR6</accession>
<reference evidence="1 2" key="1">
    <citation type="submission" date="2020-08" db="EMBL/GenBank/DDBJ databases">
        <title>Genome public.</title>
        <authorList>
            <person name="Liu C."/>
            <person name="Sun Q."/>
        </authorList>
    </citation>
    <scope>NUCLEOTIDE SEQUENCE [LARGE SCALE GENOMIC DNA]</scope>
    <source>
        <strain evidence="1 2">NSJ-56</strain>
    </source>
</reference>
<protein>
    <submittedName>
        <fullName evidence="1">Uncharacterized protein</fullName>
    </submittedName>
</protein>
<sequence>MKEKSMTDENMSLLLKNSRTLIDKVNLLLEKLEHYTYTPATEWLDS</sequence>
<dbReference type="EMBL" id="JACOOH010000002">
    <property type="protein sequence ID" value="MBC5620463.1"/>
    <property type="molecule type" value="Genomic_DNA"/>
</dbReference>